<keyword evidence="2" id="KW-0808">Transferase</keyword>
<evidence type="ECO:0000313" key="4">
    <source>
        <dbReference type="EMBL" id="AWY11006.1"/>
    </source>
</evidence>
<organism evidence="4">
    <name type="scientific">Sclerotinia sclerotiorum ourmia-like virus 3</name>
    <dbReference type="NCBI Taxonomy" id="2231774"/>
    <lineage>
        <taxon>Viruses</taxon>
        <taxon>Riboviria</taxon>
        <taxon>Orthornavirae</taxon>
        <taxon>Lenarviricota</taxon>
        <taxon>Miaviricetes</taxon>
        <taxon>Ourlivirales</taxon>
        <taxon>Botourmiaviridae</taxon>
        <taxon>Botoulivirus</taxon>
        <taxon>Botoulivirus betasclerotiniae</taxon>
        <taxon>Sclerotinia botoulivirus 3</taxon>
    </lineage>
</organism>
<proteinExistence type="predicted"/>
<evidence type="ECO:0000256" key="3">
    <source>
        <dbReference type="ARBA" id="ARBA00022695"/>
    </source>
</evidence>
<dbReference type="Proteomes" id="UP000681199">
    <property type="component" value="Segment"/>
</dbReference>
<dbReference type="InterPro" id="IPR043502">
    <property type="entry name" value="DNA/RNA_pol_sf"/>
</dbReference>
<dbReference type="EMBL" id="MF444276">
    <property type="protein sequence ID" value="AWY11006.1"/>
    <property type="molecule type" value="Genomic_RNA"/>
</dbReference>
<dbReference type="CDD" id="cd23183">
    <property type="entry name" value="ps-ssRNAv_Botourmiaviridae_RdRp"/>
    <property type="match status" value="1"/>
</dbReference>
<keyword evidence="5" id="KW-1185">Reference proteome</keyword>
<evidence type="ECO:0000256" key="2">
    <source>
        <dbReference type="ARBA" id="ARBA00022679"/>
    </source>
</evidence>
<dbReference type="SUPFAM" id="SSF56672">
    <property type="entry name" value="DNA/RNA polymerases"/>
    <property type="match status" value="1"/>
</dbReference>
<dbReference type="KEGG" id="vg:80535506"/>
<keyword evidence="1 4" id="KW-0696">RNA-directed RNA polymerase</keyword>
<reference evidence="4" key="1">
    <citation type="journal article" date="2018" name="Front. Microbiol.">
        <title>Virome Characterization of a Collection of Sclerotinia sclerotiorum from Australia.</title>
        <authorList>
            <person name="Mu F."/>
            <person name="Xie J."/>
            <person name="Cheng S."/>
            <person name="You M.P."/>
            <person name="Barbetti M.J."/>
            <person name="Jia J."/>
            <person name="Wang Q."/>
            <person name="Cheng J."/>
            <person name="Fu Y."/>
            <person name="Chen T."/>
            <person name="Jiang D."/>
        </authorList>
    </citation>
    <scope>NUCLEOTIDE SEQUENCE</scope>
    <source>
        <strain evidence="4">SsOLV3</strain>
    </source>
</reference>
<dbReference type="GeneID" id="80535506"/>
<evidence type="ECO:0000256" key="1">
    <source>
        <dbReference type="ARBA" id="ARBA00022484"/>
    </source>
</evidence>
<dbReference type="RefSeq" id="YP_010797556.1">
    <property type="nucleotide sequence ID" value="NC_076203.1"/>
</dbReference>
<protein>
    <submittedName>
        <fullName evidence="4">RNA-dependent RNA polymerase</fullName>
    </submittedName>
</protein>
<dbReference type="GO" id="GO:0003968">
    <property type="term" value="F:RNA-directed RNA polymerase activity"/>
    <property type="evidence" value="ECO:0007669"/>
    <property type="project" value="UniProtKB-KW"/>
</dbReference>
<name>A0A2Z4QKG6_9VIRU</name>
<evidence type="ECO:0000313" key="5">
    <source>
        <dbReference type="Proteomes" id="UP000681199"/>
    </source>
</evidence>
<sequence>MSIGNSGKHRKVGTCTRCPAAGSLKIALLRAVRIMRMEYKIPHDVVFPVDREANCSSIRAWWCEWNTGVMNCFQRNSRRGRRLAMMVKSVNRLFDVPCKKCDKMRSSEEKKAWVASVGNPTPPSDRPTIFELEQLAQKVRHLIRGWGGRLVSARESEEEPVLGDYVPGVQGCAECSTMLGGTLAVPRNGPFCQRNVVRLGCAKTKGKFRVVTMQSAEVKRVLTPLHNALYRHISDKKWCVRGDVLKEDFEEIANDRQEGELLISGDYTAATNKIYREAVEVIVREISRTSELTEYEREVFVESFTDMRWFERMESGPMLRGSPMGSLVNFPILCLLNKASFEIAVDNLYGPGRGKVKRVKINGDDIMYAGTAALYQEWRRVTGKYGLEVNESKTEISSRWLDLNSQSYDTKKRSLVAKATLGFLRPNRNEPGALLRAIIVGMKGFSTSHVFQVIQMLRHEVSLRGVLEDIAEIGPYWRATLVRKKWFRQALAVGKAEEIKTGQDRSQETCPGPPPKERFYAIVTSMAAEAQRDNTEMWIGKRVKPLSVRINRQAYKDRSKEKFSLAERLYTWKGFQWKFLWPKEVYTLVSERFPSVLDHSNTKWKTDHPFLTRSPVGRVEILNKRMYNFSPPSHLLPHWGVVYTE</sequence>
<accession>A0A2Z4QKG6</accession>
<keyword evidence="3" id="KW-0548">Nucleotidyltransferase</keyword>